<dbReference type="GO" id="GO:0050321">
    <property type="term" value="F:tau-protein kinase activity"/>
    <property type="evidence" value="ECO:0007669"/>
    <property type="project" value="UniProtKB-EC"/>
</dbReference>
<dbReference type="EMBL" id="GL984017">
    <property type="protein sequence ID" value="EGR30310.1"/>
    <property type="molecule type" value="Genomic_DNA"/>
</dbReference>
<sequence length="208" mass="25499">MILMRKQPQKKFFKIKDIKTENSKQQKHQIIKTQQDQNKHIIHMEIMKTKFIQTQQWNIYLKLFQTQQDIIEKANNNFLLYYQKCFLIKCLELWLIQRESELVIEILNLKTFQLIHLIIYLKFVILDLQKNLLKENRILLIFVLDIIEHQSLFLEPNNIILKLMCGLQELLLLNQYYVNHFFQVKMQQNNQLKLLKFQVHLLKNKYLK</sequence>
<keyword evidence="1" id="KW-0808">Transferase</keyword>
<name>G0QWU9_ICHMU</name>
<dbReference type="AlphaFoldDB" id="G0QWU9"/>
<evidence type="ECO:0000313" key="2">
    <source>
        <dbReference type="Proteomes" id="UP000008983"/>
    </source>
</evidence>
<accession>G0QWU9</accession>
<dbReference type="Proteomes" id="UP000008983">
    <property type="component" value="Unassembled WGS sequence"/>
</dbReference>
<dbReference type="GeneID" id="14906417"/>
<keyword evidence="1" id="KW-0418">Kinase</keyword>
<reference evidence="1 2" key="1">
    <citation type="submission" date="2011-07" db="EMBL/GenBank/DDBJ databases">
        <authorList>
            <person name="Coyne R."/>
            <person name="Brami D."/>
            <person name="Johnson J."/>
            <person name="Hostetler J."/>
            <person name="Hannick L."/>
            <person name="Clark T."/>
            <person name="Cassidy-Hanley D."/>
            <person name="Inman J."/>
        </authorList>
    </citation>
    <scope>NUCLEOTIDE SEQUENCE [LARGE SCALE GENOMIC DNA]</scope>
    <source>
        <strain evidence="1 2">G5</strain>
    </source>
</reference>
<keyword evidence="2" id="KW-1185">Reference proteome</keyword>
<gene>
    <name evidence="1" type="ORF">IMG5_135480</name>
</gene>
<evidence type="ECO:0000313" key="1">
    <source>
        <dbReference type="EMBL" id="EGR30310.1"/>
    </source>
</evidence>
<dbReference type="RefSeq" id="XP_004031897.1">
    <property type="nucleotide sequence ID" value="XM_004031849.1"/>
</dbReference>
<proteinExistence type="predicted"/>
<dbReference type="EC" id="2.7.11.26" evidence="1"/>
<organism evidence="1 2">
    <name type="scientific">Ichthyophthirius multifiliis</name>
    <name type="common">White spot disease agent</name>
    <name type="synonym">Ich</name>
    <dbReference type="NCBI Taxonomy" id="5932"/>
    <lineage>
        <taxon>Eukaryota</taxon>
        <taxon>Sar</taxon>
        <taxon>Alveolata</taxon>
        <taxon>Ciliophora</taxon>
        <taxon>Intramacronucleata</taxon>
        <taxon>Oligohymenophorea</taxon>
        <taxon>Hymenostomatida</taxon>
        <taxon>Ophryoglenina</taxon>
        <taxon>Ichthyophthirius</taxon>
    </lineage>
</organism>
<protein>
    <submittedName>
        <fullName evidence="1">Protein kinase domain protein</fullName>
        <ecNumber evidence="1">2.7.11.26</ecNumber>
    </submittedName>
</protein>
<dbReference type="InParanoid" id="G0QWU9"/>